<dbReference type="EMBL" id="FMVW01000003">
    <property type="protein sequence ID" value="SCZ34598.1"/>
    <property type="molecule type" value="Genomic_DNA"/>
</dbReference>
<gene>
    <name evidence="2" type="ORF">SAMN03080610_01723</name>
</gene>
<dbReference type="InterPro" id="IPR029044">
    <property type="entry name" value="Nucleotide-diphossugar_trans"/>
</dbReference>
<dbReference type="Pfam" id="PF00535">
    <property type="entry name" value="Glycos_transf_2"/>
    <property type="match status" value="1"/>
</dbReference>
<feature type="domain" description="Glycosyltransferase 2-like" evidence="1">
    <location>
        <begin position="20"/>
        <end position="128"/>
    </location>
</feature>
<dbReference type="InterPro" id="IPR050834">
    <property type="entry name" value="Glycosyltransf_2"/>
</dbReference>
<dbReference type="RefSeq" id="WP_092811620.1">
    <property type="nucleotide sequence ID" value="NZ_FMVW01000003.1"/>
</dbReference>
<reference evidence="3" key="1">
    <citation type="submission" date="2016-10" db="EMBL/GenBank/DDBJ databases">
        <authorList>
            <person name="Varghese N."/>
            <person name="Submissions S."/>
        </authorList>
    </citation>
    <scope>NUCLEOTIDE SEQUENCE [LARGE SCALE GENOMIC DNA]</scope>
    <source>
        <strain evidence="3">DSM 2698</strain>
    </source>
</reference>
<name>A0A1G5NCE7_AFIMA</name>
<proteinExistence type="predicted"/>
<accession>A0A1G5NCE7</accession>
<evidence type="ECO:0000313" key="2">
    <source>
        <dbReference type="EMBL" id="SCZ34598.1"/>
    </source>
</evidence>
<dbReference type="PANTHER" id="PTHR43685:SF2">
    <property type="entry name" value="GLYCOSYLTRANSFERASE 2-LIKE DOMAIN-CONTAINING PROTEIN"/>
    <property type="match status" value="1"/>
</dbReference>
<dbReference type="GO" id="GO:0016740">
    <property type="term" value="F:transferase activity"/>
    <property type="evidence" value="ECO:0007669"/>
    <property type="project" value="UniProtKB-KW"/>
</dbReference>
<organism evidence="2 3">
    <name type="scientific">Afifella marina DSM 2698</name>
    <dbReference type="NCBI Taxonomy" id="1120955"/>
    <lineage>
        <taxon>Bacteria</taxon>
        <taxon>Pseudomonadati</taxon>
        <taxon>Pseudomonadota</taxon>
        <taxon>Alphaproteobacteria</taxon>
        <taxon>Hyphomicrobiales</taxon>
        <taxon>Afifellaceae</taxon>
        <taxon>Afifella</taxon>
    </lineage>
</organism>
<dbReference type="SUPFAM" id="SSF53448">
    <property type="entry name" value="Nucleotide-diphospho-sugar transferases"/>
    <property type="match status" value="1"/>
</dbReference>
<dbReference type="Gene3D" id="3.90.550.10">
    <property type="entry name" value="Spore Coat Polysaccharide Biosynthesis Protein SpsA, Chain A"/>
    <property type="match status" value="1"/>
</dbReference>
<evidence type="ECO:0000259" key="1">
    <source>
        <dbReference type="Pfam" id="PF00535"/>
    </source>
</evidence>
<keyword evidence="3" id="KW-1185">Reference proteome</keyword>
<dbReference type="InterPro" id="IPR001173">
    <property type="entry name" value="Glyco_trans_2-like"/>
</dbReference>
<protein>
    <submittedName>
        <fullName evidence="2">Glycosyltransferase involved in cell wall bisynthesis</fullName>
    </submittedName>
</protein>
<sequence length="686" mass="75349">MQSPLLTDKDTPPGFRRIGVVVPVYGHSRFAVEAVKSACEQMLATPHVVAVVDDGCPNPETQHALTACRARYPGRVISLRQRNSGLSAARNTGVRTLLGLFPDIDAIFFLDADNRLENYALAAYAAALGTEDSAGWAFPDVHAFGLTPMVDGVDVRETTLADSALRHRRGNISEAGSLVRSDVFRAGVFYDETMKFGLEDWDFWLSAREAGFHGVRVTDPGFLYRVRPESMVAQSRRQTDEIMAGMQRKHSGLFARSALLADEHEEAPRFLMADLETGEIRATSDPLLPGRTLTLREAASLFEKHLSGIHEHDVPPVLVAHHGRAAADMEWPQHLRSLFFEALAEPLSGPHILSIRAADHASRFVGDTRRARKDIEAAEALIALIPLNELSRLAFERPKRPGLALVRDVTRVEHWSLPTLEQVPPFEGHVGRKRRIARLSALLRPFTRVSQARPLHHASRFYRGPIVKDVRELMADDLCGYAPFKPFPFIARGRGRCLVAVAPASLADEALQDAFGRFCERLSRAGLRLSLALDGQTANPVFARAARAADFENILLDPVPAPPPSDFGFMGSDIPVQDPSKHARLMALARGHDALITFGITDFLPFAGEAKGDKIFTILALDDILVERDAVRRRDPVTVVAAYEHAHHVIAAGAKARKALANCGVPSSRLVPTEALAFTIKSRLAH</sequence>
<dbReference type="OrthoDB" id="9807414at2"/>
<evidence type="ECO:0000313" key="3">
    <source>
        <dbReference type="Proteomes" id="UP000199347"/>
    </source>
</evidence>
<dbReference type="STRING" id="1120955.SAMN03080610_01723"/>
<dbReference type="CDD" id="cd00761">
    <property type="entry name" value="Glyco_tranf_GTA_type"/>
    <property type="match status" value="1"/>
</dbReference>
<keyword evidence="2" id="KW-0808">Transferase</keyword>
<dbReference type="PANTHER" id="PTHR43685">
    <property type="entry name" value="GLYCOSYLTRANSFERASE"/>
    <property type="match status" value="1"/>
</dbReference>
<dbReference type="Proteomes" id="UP000199347">
    <property type="component" value="Unassembled WGS sequence"/>
</dbReference>
<dbReference type="AlphaFoldDB" id="A0A1G5NCE7"/>